<reference evidence="1 2" key="1">
    <citation type="submission" date="2023-06" db="EMBL/GenBank/DDBJ databases">
        <authorList>
            <person name="Zeman M."/>
            <person name="Kubasova T."/>
            <person name="Jahodarova E."/>
            <person name="Nykrynova M."/>
            <person name="Rychlik I."/>
        </authorList>
    </citation>
    <scope>NUCLEOTIDE SEQUENCE [LARGE SCALE GENOMIC DNA]</scope>
    <source>
        <strain evidence="1 2">109_WCHN</strain>
    </source>
</reference>
<evidence type="ECO:0008006" key="3">
    <source>
        <dbReference type="Google" id="ProtNLM"/>
    </source>
</evidence>
<comment type="caution">
    <text evidence="1">The sequence shown here is derived from an EMBL/GenBank/DDBJ whole genome shotgun (WGS) entry which is preliminary data.</text>
</comment>
<dbReference type="EMBL" id="JAUDEN010000019">
    <property type="protein sequence ID" value="MDM8325733.1"/>
    <property type="molecule type" value="Genomic_DNA"/>
</dbReference>
<protein>
    <recommendedName>
        <fullName evidence="3">WG repeat-containing protein</fullName>
    </recommendedName>
</protein>
<evidence type="ECO:0000313" key="2">
    <source>
        <dbReference type="Proteomes" id="UP001169458"/>
    </source>
</evidence>
<reference evidence="2" key="2">
    <citation type="submission" date="2023-07" db="EMBL/GenBank/DDBJ databases">
        <title>Identification and characterization of horizontal gene transfer across gut microbiota members of farm animals based on homology search.</title>
        <authorList>
            <person name="Schwarzerova J."/>
            <person name="Nykrynova M."/>
            <person name="Jureckova K."/>
            <person name="Cejkova D."/>
            <person name="Rychlik I."/>
        </authorList>
    </citation>
    <scope>NUCLEOTIDE SEQUENCE [LARGE SCALE GENOMIC DNA]</scope>
    <source>
        <strain evidence="2">109_WCHN</strain>
    </source>
</reference>
<gene>
    <name evidence="1" type="ORF">QUW60_10945</name>
</gene>
<name>A0ABT7VHG9_9BACE</name>
<dbReference type="Proteomes" id="UP001169458">
    <property type="component" value="Unassembled WGS sequence"/>
</dbReference>
<accession>A0ABT7VHG9</accession>
<sequence>MLDNKNVIVPNRLYTDVQCAEYILADDYDTMPIGYAKFKLPDSFYMLVVNLGNNIDYQTDELVLVDKNYNVTDALVAKVYAFPGTIVKQYYINEDGSIVVITLKPVSSASLSMLEFTQFTGQRIDETYKVVNGKFALVSTRKYKEKVYTYSQLSSKTYNLWDGNEQPVD</sequence>
<organism evidence="1 2">
    <name type="scientific">Bacteroides gallinaceum</name>
    <dbReference type="NCBI Taxonomy" id="1462571"/>
    <lineage>
        <taxon>Bacteria</taxon>
        <taxon>Pseudomonadati</taxon>
        <taxon>Bacteroidota</taxon>
        <taxon>Bacteroidia</taxon>
        <taxon>Bacteroidales</taxon>
        <taxon>Bacteroidaceae</taxon>
        <taxon>Bacteroides</taxon>
    </lineage>
</organism>
<proteinExistence type="predicted"/>
<evidence type="ECO:0000313" key="1">
    <source>
        <dbReference type="EMBL" id="MDM8325733.1"/>
    </source>
</evidence>
<keyword evidence="2" id="KW-1185">Reference proteome</keyword>